<dbReference type="Pfam" id="PF06439">
    <property type="entry name" value="3keto-disac_hyd"/>
    <property type="match status" value="1"/>
</dbReference>
<dbReference type="EMBL" id="JAZDQT010000003">
    <property type="protein sequence ID" value="MEE1947180.1"/>
    <property type="molecule type" value="Genomic_DNA"/>
</dbReference>
<evidence type="ECO:0000259" key="2">
    <source>
        <dbReference type="Pfam" id="PF06439"/>
    </source>
</evidence>
<keyword evidence="1" id="KW-0732">Signal</keyword>
<evidence type="ECO:0000313" key="3">
    <source>
        <dbReference type="EMBL" id="MEE1947180.1"/>
    </source>
</evidence>
<feature type="chain" id="PRO_5046709103" evidence="1">
    <location>
        <begin position="20"/>
        <end position="231"/>
    </location>
</feature>
<reference evidence="3 4" key="1">
    <citation type="submission" date="2024-01" db="EMBL/GenBank/DDBJ databases">
        <title>Pedobacter sp. nov., isolated from fresh soil.</title>
        <authorList>
            <person name="Le N.T.T."/>
        </authorList>
    </citation>
    <scope>NUCLEOTIDE SEQUENCE [LARGE SCALE GENOMIC DNA]</scope>
    <source>
        <strain evidence="3 4">KR3-3</strain>
    </source>
</reference>
<accession>A0ABU7ICG8</accession>
<dbReference type="Proteomes" id="UP001336835">
    <property type="component" value="Unassembled WGS sequence"/>
</dbReference>
<organism evidence="3 4">
    <name type="scientific">Pedobacter albus</name>
    <dbReference type="NCBI Taxonomy" id="3113905"/>
    <lineage>
        <taxon>Bacteria</taxon>
        <taxon>Pseudomonadati</taxon>
        <taxon>Bacteroidota</taxon>
        <taxon>Sphingobacteriia</taxon>
        <taxon>Sphingobacteriales</taxon>
        <taxon>Sphingobacteriaceae</taxon>
        <taxon>Pedobacter</taxon>
    </lineage>
</organism>
<comment type="caution">
    <text evidence="3">The sequence shown here is derived from an EMBL/GenBank/DDBJ whole genome shotgun (WGS) entry which is preliminary data.</text>
</comment>
<dbReference type="InterPro" id="IPR010496">
    <property type="entry name" value="AL/BT2_dom"/>
</dbReference>
<feature type="signal peptide" evidence="1">
    <location>
        <begin position="1"/>
        <end position="19"/>
    </location>
</feature>
<sequence>MNKYLLSAALLLAMGYGAAAQTAKLPKGFKWLFDGKTTTGWHTYGKTTVGQGWKPEDGALHFDPKAKNNDGGDIVTDKEYSNFHLSLEWKVAPKSNSGIIFYVHEELPKYGQTYSTGPEMQVLDNDGHPDGKITKHRAGDLYDLVKSSSEPVKPVGEWNKAEIISNKGKLTFKLNGVTVVNTTLWDDNWKSLIAGSKFAKWEGFGTFKTGKIALQDHGDEVRYRNIMIKEL</sequence>
<keyword evidence="4" id="KW-1185">Reference proteome</keyword>
<dbReference type="Gene3D" id="2.60.120.560">
    <property type="entry name" value="Exo-inulinase, domain 1"/>
    <property type="match status" value="1"/>
</dbReference>
<gene>
    <name evidence="3" type="ORF">VRU48_18785</name>
</gene>
<protein>
    <submittedName>
        <fullName evidence="3">DUF1080 domain-containing protein</fullName>
    </submittedName>
</protein>
<name>A0ABU7ICG8_9SPHI</name>
<proteinExistence type="predicted"/>
<evidence type="ECO:0000313" key="4">
    <source>
        <dbReference type="Proteomes" id="UP001336835"/>
    </source>
</evidence>
<feature type="domain" description="3-keto-alpha-glucoside-1,2-lyase/3-keto-2-hydroxy-glucal hydratase" evidence="2">
    <location>
        <begin position="28"/>
        <end position="229"/>
    </location>
</feature>
<evidence type="ECO:0000256" key="1">
    <source>
        <dbReference type="SAM" id="SignalP"/>
    </source>
</evidence>
<dbReference type="RefSeq" id="WP_330109462.1">
    <property type="nucleotide sequence ID" value="NZ_JAZDQT010000003.1"/>
</dbReference>